<dbReference type="GO" id="GO:0005886">
    <property type="term" value="C:plasma membrane"/>
    <property type="evidence" value="ECO:0007669"/>
    <property type="project" value="TreeGrafter"/>
</dbReference>
<feature type="signal peptide" evidence="4">
    <location>
        <begin position="1"/>
        <end position="21"/>
    </location>
</feature>
<comment type="subcellular location">
    <subcellularLocation>
        <location evidence="1">Membrane</location>
    </subcellularLocation>
</comment>
<dbReference type="InterPro" id="IPR036179">
    <property type="entry name" value="Ig-like_dom_sf"/>
</dbReference>
<dbReference type="GeneTree" id="ENSGT01100000263603"/>
<dbReference type="Gene3D" id="2.60.40.10">
    <property type="entry name" value="Immunoglobulins"/>
    <property type="match status" value="1"/>
</dbReference>
<proteinExistence type="predicted"/>
<keyword evidence="2" id="KW-0812">Transmembrane</keyword>
<dbReference type="GO" id="GO:0004888">
    <property type="term" value="F:transmembrane signaling receptor activity"/>
    <property type="evidence" value="ECO:0007669"/>
    <property type="project" value="TreeGrafter"/>
</dbReference>
<dbReference type="Pfam" id="PF07686">
    <property type="entry name" value="V-set"/>
    <property type="match status" value="1"/>
</dbReference>
<name>A0A3P8YCS1_ESOLU</name>
<evidence type="ECO:0000313" key="6">
    <source>
        <dbReference type="Ensembl" id="ENSELUP00000014379.2"/>
    </source>
</evidence>
<sequence length="131" mass="14560">MLIYYFGVISLLLLVVYILEGGQVRFHCSFKWASSNNKYFCKKTCSGEDILVETDGSKNETQGRYSIEDYGNGHITVTIKDLKKSDSGTYWCGVERVGLDTYLSISALCGKNCQSSLEVVWLVAAESADKS</sequence>
<keyword evidence="4" id="KW-0732">Signal</keyword>
<organism evidence="6 7">
    <name type="scientific">Esox lucius</name>
    <name type="common">Northern pike</name>
    <dbReference type="NCBI Taxonomy" id="8010"/>
    <lineage>
        <taxon>Eukaryota</taxon>
        <taxon>Metazoa</taxon>
        <taxon>Chordata</taxon>
        <taxon>Craniata</taxon>
        <taxon>Vertebrata</taxon>
        <taxon>Euteleostomi</taxon>
        <taxon>Actinopterygii</taxon>
        <taxon>Neopterygii</taxon>
        <taxon>Teleostei</taxon>
        <taxon>Protacanthopterygii</taxon>
        <taxon>Esociformes</taxon>
        <taxon>Esocidae</taxon>
        <taxon>Esox</taxon>
    </lineage>
</organism>
<evidence type="ECO:0000256" key="3">
    <source>
        <dbReference type="ARBA" id="ARBA00023136"/>
    </source>
</evidence>
<keyword evidence="7" id="KW-1185">Reference proteome</keyword>
<evidence type="ECO:0000313" key="7">
    <source>
        <dbReference type="Proteomes" id="UP000265140"/>
    </source>
</evidence>
<evidence type="ECO:0000256" key="2">
    <source>
        <dbReference type="ARBA" id="ARBA00022692"/>
    </source>
</evidence>
<dbReference type="InterPro" id="IPR050671">
    <property type="entry name" value="CD300_family_receptors"/>
</dbReference>
<reference evidence="6" key="2">
    <citation type="submission" date="2020-02" db="EMBL/GenBank/DDBJ databases">
        <title>Esox lucius (northern pike) genome, fEsoLuc1, primary haplotype.</title>
        <authorList>
            <person name="Myers G."/>
            <person name="Karagic N."/>
            <person name="Meyer A."/>
            <person name="Pippel M."/>
            <person name="Reichard M."/>
            <person name="Winkler S."/>
            <person name="Tracey A."/>
            <person name="Sims Y."/>
            <person name="Howe K."/>
            <person name="Rhie A."/>
            <person name="Formenti G."/>
            <person name="Durbin R."/>
            <person name="Fedrigo O."/>
            <person name="Jarvis E.D."/>
        </authorList>
    </citation>
    <scope>NUCLEOTIDE SEQUENCE [LARGE SCALE GENOMIC DNA]</scope>
</reference>
<reference evidence="6" key="4">
    <citation type="submission" date="2025-09" db="UniProtKB">
        <authorList>
            <consortium name="Ensembl"/>
        </authorList>
    </citation>
    <scope>IDENTIFICATION</scope>
</reference>
<dbReference type="Proteomes" id="UP000265140">
    <property type="component" value="Chromosome 9"/>
</dbReference>
<evidence type="ECO:0000256" key="4">
    <source>
        <dbReference type="SAM" id="SignalP"/>
    </source>
</evidence>
<dbReference type="SMART" id="SM00409">
    <property type="entry name" value="IG"/>
    <property type="match status" value="1"/>
</dbReference>
<dbReference type="InterPro" id="IPR013106">
    <property type="entry name" value="Ig_V-set"/>
</dbReference>
<keyword evidence="3" id="KW-0472">Membrane</keyword>
<reference evidence="7" key="1">
    <citation type="journal article" date="2014" name="PLoS ONE">
        <title>The genome and linkage map of the northern pike (Esox lucius): conserved synteny revealed between the salmonid sister group and the Neoteleostei.</title>
        <authorList>
            <person name="Rondeau E.B."/>
            <person name="Minkley D.R."/>
            <person name="Leong J.S."/>
            <person name="Messmer A.M."/>
            <person name="Jantzen J.R."/>
            <person name="von Schalburg K.R."/>
            <person name="Lemon C."/>
            <person name="Bird N.H."/>
            <person name="Koop B.F."/>
        </authorList>
    </citation>
    <scope>NUCLEOTIDE SEQUENCE</scope>
</reference>
<feature type="chain" id="PRO_5027922181" description="Immunoglobulin domain-containing protein" evidence="4">
    <location>
        <begin position="22"/>
        <end position="131"/>
    </location>
</feature>
<feature type="domain" description="Immunoglobulin" evidence="5">
    <location>
        <begin position="13"/>
        <end position="106"/>
    </location>
</feature>
<dbReference type="InterPro" id="IPR003599">
    <property type="entry name" value="Ig_sub"/>
</dbReference>
<evidence type="ECO:0000256" key="1">
    <source>
        <dbReference type="ARBA" id="ARBA00004370"/>
    </source>
</evidence>
<dbReference type="PANTHER" id="PTHR11860:SF87">
    <property type="entry name" value="CMRF35-LIKE MOLECULE 8"/>
    <property type="match status" value="1"/>
</dbReference>
<accession>A0A3P8YCS1</accession>
<dbReference type="SUPFAM" id="SSF48726">
    <property type="entry name" value="Immunoglobulin"/>
    <property type="match status" value="1"/>
</dbReference>
<dbReference type="Bgee" id="ENSELUG00000014420">
    <property type="expression patterns" value="Expressed in spleen and 3 other cell types or tissues"/>
</dbReference>
<dbReference type="Ensembl" id="ENSELUT00000038894.3">
    <property type="protein sequence ID" value="ENSELUP00000014379.2"/>
    <property type="gene ID" value="ENSELUG00000014420.3"/>
</dbReference>
<reference evidence="6" key="3">
    <citation type="submission" date="2025-08" db="UniProtKB">
        <authorList>
            <consortium name="Ensembl"/>
        </authorList>
    </citation>
    <scope>IDENTIFICATION</scope>
</reference>
<dbReference type="AlphaFoldDB" id="A0A3P8YCS1"/>
<dbReference type="PANTHER" id="PTHR11860">
    <property type="entry name" value="POLYMERIC-IMMUNOGLOBULIN RECEPTOR"/>
    <property type="match status" value="1"/>
</dbReference>
<dbReference type="InterPro" id="IPR013783">
    <property type="entry name" value="Ig-like_fold"/>
</dbReference>
<protein>
    <recommendedName>
        <fullName evidence="5">Immunoglobulin domain-containing protein</fullName>
    </recommendedName>
</protein>
<evidence type="ECO:0000259" key="5">
    <source>
        <dbReference type="SMART" id="SM00409"/>
    </source>
</evidence>